<feature type="chain" id="PRO_5046903789" evidence="1">
    <location>
        <begin position="27"/>
        <end position="433"/>
    </location>
</feature>
<dbReference type="EMBL" id="JAVDDT010000002">
    <property type="protein sequence ID" value="MDQ2069081.1"/>
    <property type="molecule type" value="Genomic_DNA"/>
</dbReference>
<evidence type="ECO:0000313" key="2">
    <source>
        <dbReference type="EMBL" id="MDQ2069081.1"/>
    </source>
</evidence>
<accession>A0ABU0W512</accession>
<dbReference type="Proteomes" id="UP001239019">
    <property type="component" value="Unassembled WGS sequence"/>
</dbReference>
<keyword evidence="3" id="KW-1185">Reference proteome</keyword>
<dbReference type="RefSeq" id="WP_306727575.1">
    <property type="nucleotide sequence ID" value="NZ_JAVDDT010000002.1"/>
</dbReference>
<proteinExistence type="predicted"/>
<keyword evidence="1" id="KW-0732">Signal</keyword>
<organism evidence="2 3">
    <name type="scientific">Natronospira bacteriovora</name>
    <dbReference type="NCBI Taxonomy" id="3069753"/>
    <lineage>
        <taxon>Bacteria</taxon>
        <taxon>Pseudomonadati</taxon>
        <taxon>Pseudomonadota</taxon>
        <taxon>Gammaproteobacteria</taxon>
        <taxon>Natronospirales</taxon>
        <taxon>Natronospiraceae</taxon>
        <taxon>Natronospira</taxon>
    </lineage>
</organism>
<reference evidence="2 3" key="1">
    <citation type="submission" date="2023-08" db="EMBL/GenBank/DDBJ databases">
        <title>Whole-genome sequencing of halo(alkali)philic microorganisms from hypersaline lakes.</title>
        <authorList>
            <person name="Sorokin D.Y."/>
            <person name="Abbas B."/>
            <person name="Merkel A.Y."/>
        </authorList>
    </citation>
    <scope>NUCLEOTIDE SEQUENCE [LARGE SCALE GENOMIC DNA]</scope>
    <source>
        <strain evidence="2 3">AB-CW4</strain>
    </source>
</reference>
<evidence type="ECO:0000313" key="3">
    <source>
        <dbReference type="Proteomes" id="UP001239019"/>
    </source>
</evidence>
<sequence>MHRHQPSLRAGLLAGLTLLVSPALLADDWDDDPWGDDDMSPVSWYGFIEAAGGYRVRDNELIDDDMPLGEVRFQLEGQYDGGRADWRFKLDGLADGVEDKITGDVREARVIFAAGDRSDVQLGRQILTWGTGDLLFLNDHFPKDWVSFLIGRDDEYLKGTSDAVRLSWYGDRVNIDAVWTPFFEPDTYIEGIRLSYYDPMQGERVSAPPLPQVDRPTRTVDNGELAMRIHGMRGSQEWAVYLYRGFFGQPTAFNPDSGQLEFARLNSLGGSLRGPMGSGLYNLEFSWYDSADNRDGDNPMLPNSEARFLAGYEQEVATNFTLGAQYYLEWLQDHDALEANYQGDPDTLPEEYRQVITLRLTQRLMRDNLTIGLMSFYSPDDEDWFLRPAVDYRFSDQLFLNAGANLFGGKNEHTFYGQFEKDSSVYVRLKRTF</sequence>
<gene>
    <name evidence="2" type="ORF">RBH19_04250</name>
</gene>
<name>A0ABU0W512_9GAMM</name>
<comment type="caution">
    <text evidence="2">The sequence shown here is derived from an EMBL/GenBank/DDBJ whole genome shotgun (WGS) entry which is preliminary data.</text>
</comment>
<evidence type="ECO:0000256" key="1">
    <source>
        <dbReference type="SAM" id="SignalP"/>
    </source>
</evidence>
<protein>
    <submittedName>
        <fullName evidence="2">Uncharacterized protein</fullName>
    </submittedName>
</protein>
<feature type="signal peptide" evidence="1">
    <location>
        <begin position="1"/>
        <end position="26"/>
    </location>
</feature>